<dbReference type="EMBL" id="JH994006">
    <property type="protein sequence ID" value="ELQ74945.1"/>
    <property type="molecule type" value="Genomic_DNA"/>
</dbReference>
<dbReference type="AlphaFoldDB" id="L7JUF7"/>
<sequence>MQCALLFYVTNSTVAWKELFEMDRNERSTGRKGVSPFGALFFEKKIILQWPLGSLQKELIRKRRRNPKKSGFMQRHHRDDPHPRDSQKASQSPRGDSHSGLHPRNRGSYSSPQTGNTPCPNYNKSILVHYLSGRSGLPGLCNIK</sequence>
<dbReference type="InParanoid" id="L7JUF7"/>
<dbReference type="Proteomes" id="UP000011185">
    <property type="component" value="Unassembled WGS sequence"/>
</dbReference>
<feature type="region of interest" description="Disordered" evidence="1">
    <location>
        <begin position="58"/>
        <end position="120"/>
    </location>
</feature>
<accession>L7JUF7</accession>
<gene>
    <name evidence="2" type="ORF">THOM_2134</name>
</gene>
<feature type="compositionally biased region" description="Polar residues" evidence="1">
    <location>
        <begin position="107"/>
        <end position="120"/>
    </location>
</feature>
<dbReference type="VEuPathDB" id="MicrosporidiaDB:THOM_2134"/>
<feature type="compositionally biased region" description="Basic and acidic residues" evidence="1">
    <location>
        <begin position="77"/>
        <end position="87"/>
    </location>
</feature>
<keyword evidence="3" id="KW-1185">Reference proteome</keyword>
<dbReference type="HOGENOM" id="CLU_1797805_0_0_1"/>
<protein>
    <submittedName>
        <fullName evidence="2">Uncharacterized protein</fullName>
    </submittedName>
</protein>
<evidence type="ECO:0000313" key="3">
    <source>
        <dbReference type="Proteomes" id="UP000011185"/>
    </source>
</evidence>
<evidence type="ECO:0000313" key="2">
    <source>
        <dbReference type="EMBL" id="ELQ74945.1"/>
    </source>
</evidence>
<proteinExistence type="predicted"/>
<name>L7JUF7_TRAHO</name>
<evidence type="ECO:0000256" key="1">
    <source>
        <dbReference type="SAM" id="MobiDB-lite"/>
    </source>
</evidence>
<organism evidence="2 3">
    <name type="scientific">Trachipleistophora hominis</name>
    <name type="common">Microsporidian parasite</name>
    <dbReference type="NCBI Taxonomy" id="72359"/>
    <lineage>
        <taxon>Eukaryota</taxon>
        <taxon>Fungi</taxon>
        <taxon>Fungi incertae sedis</taxon>
        <taxon>Microsporidia</taxon>
        <taxon>Pleistophoridae</taxon>
        <taxon>Trachipleistophora</taxon>
    </lineage>
</organism>
<reference evidence="2 3" key="1">
    <citation type="journal article" date="2012" name="PLoS Pathog.">
        <title>The genome of the obligate intracellular parasite Trachipleistophora hominis: new insights into microsporidian genome dynamics and reductive evolution.</title>
        <authorList>
            <person name="Heinz E."/>
            <person name="Williams T.A."/>
            <person name="Nakjang S."/>
            <person name="Noel C.J."/>
            <person name="Swan D.C."/>
            <person name="Goldberg A.V."/>
            <person name="Harris S.R."/>
            <person name="Weinmaier T."/>
            <person name="Markert S."/>
            <person name="Becher D."/>
            <person name="Bernhardt J."/>
            <person name="Dagan T."/>
            <person name="Hacker C."/>
            <person name="Lucocq J.M."/>
            <person name="Schweder T."/>
            <person name="Rattei T."/>
            <person name="Hall N."/>
            <person name="Hirt R.P."/>
            <person name="Embley T.M."/>
        </authorList>
    </citation>
    <scope>NUCLEOTIDE SEQUENCE [LARGE SCALE GENOMIC DNA]</scope>
</reference>